<dbReference type="STRING" id="77635.BISU_0381"/>
<feature type="domain" description="ABC transporter" evidence="5">
    <location>
        <begin position="63"/>
        <end position="297"/>
    </location>
</feature>
<dbReference type="PANTHER" id="PTHR42734:SF5">
    <property type="entry name" value="IRON TRANSPORT SYSTEM ATP-BINDING PROTEIN HI_0361-RELATED"/>
    <property type="match status" value="1"/>
</dbReference>
<dbReference type="RefSeq" id="WP_226839100.1">
    <property type="nucleotide sequence ID" value="NZ_CP062939.1"/>
</dbReference>
<sequence length="308" mass="33010">MSTATLNAEAFAASHAPAAARHGSPAVDSHAAPRDLTAHGYAIRSASAGSRAASAAAAIPGGIHVRGLSVSYDGVPALRDVSFDIEPGHLCGLVGMNGAGKSTLFKTLMGVVRPDAGSVQLAGIDGRQARKRGMVSYVPQQEDIDWSFPLRVEDAVMMGRYGLLNWLRSPRREDREAVRAAIGRVELGEFSRRQIGNLSGGQRKRVFVARGLAQRARIMLLDEPFAGVDRRSELMIAKVLKDLARDGMTILVASHDLHALPELCDEAMLINRAIVAHGPIAEVLQPEQLAKAFGLEPEDQALSEDLMR</sequence>
<dbReference type="CDD" id="cd03235">
    <property type="entry name" value="ABC_Metallic_Cations"/>
    <property type="match status" value="1"/>
</dbReference>
<proteinExistence type="inferred from homology"/>
<name>A0A087E804_9BIFI</name>
<accession>A0A087E804</accession>
<dbReference type="EMBL" id="JGZR01000006">
    <property type="protein sequence ID" value="KFJ03905.1"/>
    <property type="molecule type" value="Genomic_DNA"/>
</dbReference>
<dbReference type="GO" id="GO:0005524">
    <property type="term" value="F:ATP binding"/>
    <property type="evidence" value="ECO:0007669"/>
    <property type="project" value="UniProtKB-KW"/>
</dbReference>
<dbReference type="GO" id="GO:0016887">
    <property type="term" value="F:ATP hydrolysis activity"/>
    <property type="evidence" value="ECO:0007669"/>
    <property type="project" value="InterPro"/>
</dbReference>
<evidence type="ECO:0000256" key="3">
    <source>
        <dbReference type="ARBA" id="ARBA00022741"/>
    </source>
</evidence>
<dbReference type="InterPro" id="IPR017871">
    <property type="entry name" value="ABC_transporter-like_CS"/>
</dbReference>
<dbReference type="eggNOG" id="COG1121">
    <property type="taxonomic scope" value="Bacteria"/>
</dbReference>
<evidence type="ECO:0000313" key="7">
    <source>
        <dbReference type="Proteomes" id="UP000029055"/>
    </source>
</evidence>
<evidence type="ECO:0000256" key="4">
    <source>
        <dbReference type="ARBA" id="ARBA00022840"/>
    </source>
</evidence>
<dbReference type="SUPFAM" id="SSF52540">
    <property type="entry name" value="P-loop containing nucleoside triphosphate hydrolases"/>
    <property type="match status" value="1"/>
</dbReference>
<dbReference type="EC" id="3.6.3.28" evidence="6"/>
<comment type="caution">
    <text evidence="6">The sequence shown here is derived from an EMBL/GenBank/DDBJ whole genome shotgun (WGS) entry which is preliminary data.</text>
</comment>
<dbReference type="InterPro" id="IPR027417">
    <property type="entry name" value="P-loop_NTPase"/>
</dbReference>
<dbReference type="PROSITE" id="PS00211">
    <property type="entry name" value="ABC_TRANSPORTER_1"/>
    <property type="match status" value="1"/>
</dbReference>
<evidence type="ECO:0000313" key="6">
    <source>
        <dbReference type="EMBL" id="KFJ03905.1"/>
    </source>
</evidence>
<keyword evidence="3" id="KW-0547">Nucleotide-binding</keyword>
<evidence type="ECO:0000259" key="5">
    <source>
        <dbReference type="PROSITE" id="PS50893"/>
    </source>
</evidence>
<dbReference type="PANTHER" id="PTHR42734">
    <property type="entry name" value="METAL TRANSPORT SYSTEM ATP-BINDING PROTEIN TM_0124-RELATED"/>
    <property type="match status" value="1"/>
</dbReference>
<keyword evidence="4" id="KW-0067">ATP-binding</keyword>
<dbReference type="AlphaFoldDB" id="A0A087E804"/>
<dbReference type="PROSITE" id="PS50893">
    <property type="entry name" value="ABC_TRANSPORTER_2"/>
    <property type="match status" value="1"/>
</dbReference>
<protein>
    <submittedName>
        <fullName evidence="6">ABC transporter</fullName>
        <ecNumber evidence="6">3.6.3.28</ecNumber>
    </submittedName>
</protein>
<dbReference type="Proteomes" id="UP000029055">
    <property type="component" value="Unassembled WGS sequence"/>
</dbReference>
<evidence type="ECO:0000256" key="1">
    <source>
        <dbReference type="ARBA" id="ARBA00005417"/>
    </source>
</evidence>
<dbReference type="Pfam" id="PF00005">
    <property type="entry name" value="ABC_tran"/>
    <property type="match status" value="1"/>
</dbReference>
<keyword evidence="6" id="KW-0378">Hydrolase</keyword>
<keyword evidence="2" id="KW-0813">Transport</keyword>
<organism evidence="6 7">
    <name type="scientific">Bifidobacterium subtile</name>
    <dbReference type="NCBI Taxonomy" id="77635"/>
    <lineage>
        <taxon>Bacteria</taxon>
        <taxon>Bacillati</taxon>
        <taxon>Actinomycetota</taxon>
        <taxon>Actinomycetes</taxon>
        <taxon>Bifidobacteriales</taxon>
        <taxon>Bifidobacteriaceae</taxon>
        <taxon>Bifidobacterium</taxon>
    </lineage>
</organism>
<comment type="similarity">
    <text evidence="1">Belongs to the ABC transporter superfamily.</text>
</comment>
<dbReference type="InterPro" id="IPR003593">
    <property type="entry name" value="AAA+_ATPase"/>
</dbReference>
<dbReference type="InterPro" id="IPR050153">
    <property type="entry name" value="Metal_Ion_Import_ABC"/>
</dbReference>
<dbReference type="Gene3D" id="3.40.50.300">
    <property type="entry name" value="P-loop containing nucleotide triphosphate hydrolases"/>
    <property type="match status" value="1"/>
</dbReference>
<reference evidence="6 7" key="1">
    <citation type="submission" date="2014-03" db="EMBL/GenBank/DDBJ databases">
        <title>Genomics of Bifidobacteria.</title>
        <authorList>
            <person name="Ventura M."/>
            <person name="Milani C."/>
            <person name="Lugli G.A."/>
        </authorList>
    </citation>
    <scope>NUCLEOTIDE SEQUENCE [LARGE SCALE GENOMIC DNA]</scope>
    <source>
        <strain evidence="6 7">LMG 11597</strain>
    </source>
</reference>
<gene>
    <name evidence="6" type="ORF">BISU_0381</name>
</gene>
<keyword evidence="7" id="KW-1185">Reference proteome</keyword>
<dbReference type="FunFam" id="3.40.50.300:FF:000134">
    <property type="entry name" value="Iron-enterobactin ABC transporter ATP-binding protein"/>
    <property type="match status" value="1"/>
</dbReference>
<dbReference type="InterPro" id="IPR003439">
    <property type="entry name" value="ABC_transporter-like_ATP-bd"/>
</dbReference>
<dbReference type="SMART" id="SM00382">
    <property type="entry name" value="AAA"/>
    <property type="match status" value="1"/>
</dbReference>
<evidence type="ECO:0000256" key="2">
    <source>
        <dbReference type="ARBA" id="ARBA00022448"/>
    </source>
</evidence>